<feature type="non-terminal residue" evidence="1">
    <location>
        <position position="1"/>
    </location>
</feature>
<sequence length="42" mass="4920">AYPFNIKLLLIVLLSSFGQGVYNEVIKIYLKIRNITDYMVKK</sequence>
<evidence type="ECO:0000313" key="1">
    <source>
        <dbReference type="EMBL" id="GAH48595.1"/>
    </source>
</evidence>
<dbReference type="AlphaFoldDB" id="X1GUR5"/>
<proteinExistence type="predicted"/>
<organism evidence="1">
    <name type="scientific">marine sediment metagenome</name>
    <dbReference type="NCBI Taxonomy" id="412755"/>
    <lineage>
        <taxon>unclassified sequences</taxon>
        <taxon>metagenomes</taxon>
        <taxon>ecological metagenomes</taxon>
    </lineage>
</organism>
<protein>
    <submittedName>
        <fullName evidence="1">Uncharacterized protein</fullName>
    </submittedName>
</protein>
<name>X1GUR5_9ZZZZ</name>
<accession>X1GUR5</accession>
<comment type="caution">
    <text evidence="1">The sequence shown here is derived from an EMBL/GenBank/DDBJ whole genome shotgun (WGS) entry which is preliminary data.</text>
</comment>
<gene>
    <name evidence="1" type="ORF">S03H2_39377</name>
</gene>
<reference evidence="1" key="1">
    <citation type="journal article" date="2014" name="Front. Microbiol.">
        <title>High frequency of phylogenetically diverse reductive dehalogenase-homologous genes in deep subseafloor sedimentary metagenomes.</title>
        <authorList>
            <person name="Kawai M."/>
            <person name="Futagami T."/>
            <person name="Toyoda A."/>
            <person name="Takaki Y."/>
            <person name="Nishi S."/>
            <person name="Hori S."/>
            <person name="Arai W."/>
            <person name="Tsubouchi T."/>
            <person name="Morono Y."/>
            <person name="Uchiyama I."/>
            <person name="Ito T."/>
            <person name="Fujiyama A."/>
            <person name="Inagaki F."/>
            <person name="Takami H."/>
        </authorList>
    </citation>
    <scope>NUCLEOTIDE SEQUENCE</scope>
    <source>
        <strain evidence="1">Expedition CK06-06</strain>
    </source>
</reference>
<dbReference type="EMBL" id="BARU01024336">
    <property type="protein sequence ID" value="GAH48595.1"/>
    <property type="molecule type" value="Genomic_DNA"/>
</dbReference>